<feature type="transmembrane region" description="Helical" evidence="1">
    <location>
        <begin position="48"/>
        <end position="68"/>
    </location>
</feature>
<dbReference type="Proteomes" id="UP000012024">
    <property type="component" value="Unassembled WGS sequence"/>
</dbReference>
<evidence type="ECO:0000313" key="2">
    <source>
        <dbReference type="EMBL" id="EMQ96169.1"/>
    </source>
</evidence>
<dbReference type="Pfam" id="PF13795">
    <property type="entry name" value="HupE_UreJ_2"/>
    <property type="match status" value="1"/>
</dbReference>
<feature type="transmembrane region" description="Helical" evidence="1">
    <location>
        <begin position="103"/>
        <end position="121"/>
    </location>
</feature>
<sequence>MHKKTFKFKQEYLGFILNCIFGFYPNKLQKTMFDNFWFHVEYGINHVLDINAYDHVLFLIVLAVPYLFKDWKRVLLLVTLFTLGHTLSLVLAAYNVVSVNGQLVEFLIPITILIVALFNVFTAGKGAQKEKVGVLFFSTLFFGLVHGLGFAREFRMLVGQSDNKLVTLIEFALGIEIAQVIIVFVVLFLGYIMQTVFRFSKRDWIMVISAIVVGLVIPMILGSDFLA</sequence>
<feature type="transmembrane region" description="Helical" evidence="1">
    <location>
        <begin position="171"/>
        <end position="192"/>
    </location>
</feature>
<protein>
    <recommendedName>
        <fullName evidence="4">HupE / UreJ protein</fullName>
    </recommendedName>
</protein>
<dbReference type="EMBL" id="ANLA01000004">
    <property type="protein sequence ID" value="EMQ96169.1"/>
    <property type="molecule type" value="Genomic_DNA"/>
</dbReference>
<evidence type="ECO:0000256" key="1">
    <source>
        <dbReference type="SAM" id="Phobius"/>
    </source>
</evidence>
<gene>
    <name evidence="2" type="ORF">D778_02059</name>
</gene>
<proteinExistence type="predicted"/>
<keyword evidence="1" id="KW-0472">Membrane</keyword>
<feature type="transmembrane region" description="Helical" evidence="1">
    <location>
        <begin position="75"/>
        <end position="97"/>
    </location>
</feature>
<dbReference type="InterPro" id="IPR032809">
    <property type="entry name" value="Put_HupE_UreJ"/>
</dbReference>
<keyword evidence="1" id="KW-0812">Transmembrane</keyword>
<comment type="caution">
    <text evidence="2">The sequence shown here is derived from an EMBL/GenBank/DDBJ whole genome shotgun (WGS) entry which is preliminary data.</text>
</comment>
<dbReference type="eggNOG" id="COG2370">
    <property type="taxonomic scope" value="Bacteria"/>
</dbReference>
<reference evidence="2 3" key="1">
    <citation type="submission" date="2012-12" db="EMBL/GenBank/DDBJ databases">
        <title>Genome assembly of Formosa sp. AK20.</title>
        <authorList>
            <person name="Kumar R."/>
            <person name="Khatri I."/>
            <person name="Vaidya B."/>
            <person name="Subramanian S."/>
            <person name="Pinnaka A."/>
        </authorList>
    </citation>
    <scope>NUCLEOTIDE SEQUENCE [LARGE SCALE GENOMIC DNA]</scope>
    <source>
        <strain evidence="2 3">AK20</strain>
    </source>
</reference>
<accession>M7N352</accession>
<keyword evidence="3" id="KW-1185">Reference proteome</keyword>
<name>M7N352_9FLAO</name>
<evidence type="ECO:0008006" key="4">
    <source>
        <dbReference type="Google" id="ProtNLM"/>
    </source>
</evidence>
<evidence type="ECO:0000313" key="3">
    <source>
        <dbReference type="Proteomes" id="UP000012024"/>
    </source>
</evidence>
<dbReference type="AlphaFoldDB" id="M7N352"/>
<feature type="transmembrane region" description="Helical" evidence="1">
    <location>
        <begin position="12"/>
        <end position="28"/>
    </location>
</feature>
<dbReference type="PATRIC" id="fig|1137281.3.peg.658"/>
<feature type="transmembrane region" description="Helical" evidence="1">
    <location>
        <begin position="133"/>
        <end position="151"/>
    </location>
</feature>
<keyword evidence="1" id="KW-1133">Transmembrane helix</keyword>
<organism evidence="2 3">
    <name type="scientific">Xanthomarina gelatinilytica</name>
    <dbReference type="NCBI Taxonomy" id="1137281"/>
    <lineage>
        <taxon>Bacteria</taxon>
        <taxon>Pseudomonadati</taxon>
        <taxon>Bacteroidota</taxon>
        <taxon>Flavobacteriia</taxon>
        <taxon>Flavobacteriales</taxon>
        <taxon>Flavobacteriaceae</taxon>
        <taxon>Xanthomarina</taxon>
    </lineage>
</organism>
<feature type="transmembrane region" description="Helical" evidence="1">
    <location>
        <begin position="204"/>
        <end position="221"/>
    </location>
</feature>